<keyword evidence="13 17" id="KW-0961">Cell wall biogenesis/degradation</keyword>
<keyword evidence="8 17" id="KW-0133">Cell shape</keyword>
<evidence type="ECO:0000256" key="10">
    <source>
        <dbReference type="ARBA" id="ARBA00022989"/>
    </source>
</evidence>
<evidence type="ECO:0000313" key="19">
    <source>
        <dbReference type="EMBL" id="MFC1404816.1"/>
    </source>
</evidence>
<comment type="function">
    <text evidence="17">Catalyzes the dephosphorylation of undecaprenyl diphosphate (UPP). Confers resistance to bacitracin.</text>
</comment>
<dbReference type="InterPro" id="IPR003824">
    <property type="entry name" value="UppP"/>
</dbReference>
<feature type="transmembrane region" description="Helical" evidence="17">
    <location>
        <begin position="100"/>
        <end position="118"/>
    </location>
</feature>
<organism evidence="19 20">
    <name type="scientific">Streptacidiphilus cavernicola</name>
    <dbReference type="NCBI Taxonomy" id="3342716"/>
    <lineage>
        <taxon>Bacteria</taxon>
        <taxon>Bacillati</taxon>
        <taxon>Actinomycetota</taxon>
        <taxon>Actinomycetes</taxon>
        <taxon>Kitasatosporales</taxon>
        <taxon>Streptomycetaceae</taxon>
        <taxon>Streptacidiphilus</taxon>
    </lineage>
</organism>
<feature type="transmembrane region" description="Helical" evidence="17">
    <location>
        <begin position="228"/>
        <end position="248"/>
    </location>
</feature>
<feature type="transmembrane region" description="Helical" evidence="17">
    <location>
        <begin position="130"/>
        <end position="149"/>
    </location>
</feature>
<evidence type="ECO:0000313" key="20">
    <source>
        <dbReference type="Proteomes" id="UP001592528"/>
    </source>
</evidence>
<evidence type="ECO:0000256" key="3">
    <source>
        <dbReference type="ARBA" id="ARBA00012374"/>
    </source>
</evidence>
<keyword evidence="9 17" id="KW-0573">Peptidoglycan synthesis</keyword>
<evidence type="ECO:0000256" key="11">
    <source>
        <dbReference type="ARBA" id="ARBA00023136"/>
    </source>
</evidence>
<dbReference type="GO" id="GO:0050380">
    <property type="term" value="F:undecaprenyl-diphosphatase activity"/>
    <property type="evidence" value="ECO:0007669"/>
    <property type="project" value="UniProtKB-EC"/>
</dbReference>
<dbReference type="PANTHER" id="PTHR30622">
    <property type="entry name" value="UNDECAPRENYL-DIPHOSPHATASE"/>
    <property type="match status" value="1"/>
</dbReference>
<keyword evidence="6 17" id="KW-0812">Transmembrane</keyword>
<keyword evidence="7 17" id="KW-0378">Hydrolase</keyword>
<evidence type="ECO:0000256" key="1">
    <source>
        <dbReference type="ARBA" id="ARBA00004651"/>
    </source>
</evidence>
<keyword evidence="12 17" id="KW-0046">Antibiotic resistance</keyword>
<keyword evidence="10 17" id="KW-1133">Transmembrane helix</keyword>
<dbReference type="NCBIfam" id="NF001395">
    <property type="entry name" value="PRK00281.3-1"/>
    <property type="match status" value="1"/>
</dbReference>
<dbReference type="Pfam" id="PF02673">
    <property type="entry name" value="BacA"/>
    <property type="match status" value="1"/>
</dbReference>
<protein>
    <recommendedName>
        <fullName evidence="4 17">Undecaprenyl-diphosphatase</fullName>
        <ecNumber evidence="3 17">3.6.1.27</ecNumber>
    </recommendedName>
    <alternativeName>
        <fullName evidence="15 17">Bacitracin resistance protein</fullName>
    </alternativeName>
    <alternativeName>
        <fullName evidence="14 17">Undecaprenyl pyrophosphate phosphatase</fullName>
    </alternativeName>
</protein>
<evidence type="ECO:0000256" key="17">
    <source>
        <dbReference type="HAMAP-Rule" id="MF_01006"/>
    </source>
</evidence>
<dbReference type="EMBL" id="JBHEZZ010000017">
    <property type="protein sequence ID" value="MFC1404816.1"/>
    <property type="molecule type" value="Genomic_DNA"/>
</dbReference>
<evidence type="ECO:0000256" key="5">
    <source>
        <dbReference type="ARBA" id="ARBA00022475"/>
    </source>
</evidence>
<dbReference type="Proteomes" id="UP001592528">
    <property type="component" value="Unassembled WGS sequence"/>
</dbReference>
<dbReference type="HAMAP" id="MF_01006">
    <property type="entry name" value="Undec_diphosphatase"/>
    <property type="match status" value="1"/>
</dbReference>
<comment type="similarity">
    <text evidence="2 17">Belongs to the UppP family.</text>
</comment>
<evidence type="ECO:0000256" key="9">
    <source>
        <dbReference type="ARBA" id="ARBA00022984"/>
    </source>
</evidence>
<evidence type="ECO:0000256" key="4">
    <source>
        <dbReference type="ARBA" id="ARBA00021581"/>
    </source>
</evidence>
<comment type="caution">
    <text evidence="19">The sequence shown here is derived from an EMBL/GenBank/DDBJ whole genome shotgun (WGS) entry which is preliminary data.</text>
</comment>
<accession>A0ABV6UTN5</accession>
<proteinExistence type="inferred from homology"/>
<keyword evidence="11 17" id="KW-0472">Membrane</keyword>
<comment type="miscellaneous">
    <text evidence="17">Bacitracin is thought to be involved in the inhibition of peptidoglycan synthesis by sequestering undecaprenyl diphosphate, thereby reducing the pool of lipid carrier available.</text>
</comment>
<dbReference type="PANTHER" id="PTHR30622:SF4">
    <property type="entry name" value="UNDECAPRENYL-DIPHOSPHATASE"/>
    <property type="match status" value="1"/>
</dbReference>
<evidence type="ECO:0000256" key="15">
    <source>
        <dbReference type="ARBA" id="ARBA00032932"/>
    </source>
</evidence>
<comment type="subcellular location">
    <subcellularLocation>
        <location evidence="1 17">Cell membrane</location>
        <topology evidence="1 17">Multi-pass membrane protein</topology>
    </subcellularLocation>
</comment>
<feature type="transmembrane region" description="Helical" evidence="17">
    <location>
        <begin position="54"/>
        <end position="74"/>
    </location>
</feature>
<evidence type="ECO:0000256" key="12">
    <source>
        <dbReference type="ARBA" id="ARBA00023251"/>
    </source>
</evidence>
<evidence type="ECO:0000256" key="7">
    <source>
        <dbReference type="ARBA" id="ARBA00022801"/>
    </source>
</evidence>
<gene>
    <name evidence="17" type="primary">uppP</name>
    <name evidence="19" type="ORF">ACEZDJ_26360</name>
</gene>
<keyword evidence="20" id="KW-1185">Reference proteome</keyword>
<feature type="transmembrane region" description="Helical" evidence="17">
    <location>
        <begin position="292"/>
        <end position="309"/>
    </location>
</feature>
<dbReference type="RefSeq" id="WP_030258241.1">
    <property type="nucleotide sequence ID" value="NZ_JBHEZZ010000017.1"/>
</dbReference>
<feature type="transmembrane region" description="Helical" evidence="17">
    <location>
        <begin position="260"/>
        <end position="280"/>
    </location>
</feature>
<keyword evidence="5 17" id="KW-1003">Cell membrane</keyword>
<evidence type="ECO:0000256" key="16">
    <source>
        <dbReference type="ARBA" id="ARBA00047594"/>
    </source>
</evidence>
<evidence type="ECO:0000256" key="14">
    <source>
        <dbReference type="ARBA" id="ARBA00032707"/>
    </source>
</evidence>
<evidence type="ECO:0000256" key="18">
    <source>
        <dbReference type="SAM" id="MobiDB-lite"/>
    </source>
</evidence>
<feature type="region of interest" description="Disordered" evidence="18">
    <location>
        <begin position="153"/>
        <end position="173"/>
    </location>
</feature>
<comment type="catalytic activity">
    <reaction evidence="16 17">
        <text>di-trans,octa-cis-undecaprenyl diphosphate + H2O = di-trans,octa-cis-undecaprenyl phosphate + phosphate + H(+)</text>
        <dbReference type="Rhea" id="RHEA:28094"/>
        <dbReference type="ChEBI" id="CHEBI:15377"/>
        <dbReference type="ChEBI" id="CHEBI:15378"/>
        <dbReference type="ChEBI" id="CHEBI:43474"/>
        <dbReference type="ChEBI" id="CHEBI:58405"/>
        <dbReference type="ChEBI" id="CHEBI:60392"/>
        <dbReference type="EC" id="3.6.1.27"/>
    </reaction>
</comment>
<name>A0ABV6UTN5_9ACTN</name>
<dbReference type="EC" id="3.6.1.27" evidence="3 17"/>
<evidence type="ECO:0000256" key="2">
    <source>
        <dbReference type="ARBA" id="ARBA00010621"/>
    </source>
</evidence>
<evidence type="ECO:0000256" key="8">
    <source>
        <dbReference type="ARBA" id="ARBA00022960"/>
    </source>
</evidence>
<sequence length="310" mass="32896">MSVLTYPEAIGVGLLQGVTELFPVSSLGHSILVPALIGGSWKRDLNVAAADSPYLNVLIGLHLATALALVVFFWRDWVRVISGFVSSIRERRIETVDQKLAWLLIVATIPVGIAGLALDKVFREHLGKPIPAAIFLTLNGLVLFIAERLKRGGTGRRRAGDPAPVEAGPDAEEVDPDVLSDRRITKLRWGSALIVGGAQILALLPGISRSGVTISAGIFKGLRHEDSARFAFLLATPVIGAAALLKVPSLMGHQGDGIRGQVLAGAVAAFVAGYVAVRFLTKYFETRTLTPFAIYCTVAGLGSLAYLTLG</sequence>
<evidence type="ECO:0000256" key="6">
    <source>
        <dbReference type="ARBA" id="ARBA00022692"/>
    </source>
</evidence>
<evidence type="ECO:0000256" key="13">
    <source>
        <dbReference type="ARBA" id="ARBA00023316"/>
    </source>
</evidence>
<reference evidence="19 20" key="1">
    <citation type="submission" date="2024-09" db="EMBL/GenBank/DDBJ databases">
        <authorList>
            <person name="Lee S.D."/>
        </authorList>
    </citation>
    <scope>NUCLEOTIDE SEQUENCE [LARGE SCALE GENOMIC DNA]</scope>
    <source>
        <strain evidence="19 20">N1-5</strain>
    </source>
</reference>